<evidence type="ECO:0000256" key="1">
    <source>
        <dbReference type="ARBA" id="ARBA00005417"/>
    </source>
</evidence>
<evidence type="ECO:0000313" key="7">
    <source>
        <dbReference type="Proteomes" id="UP000632195"/>
    </source>
</evidence>
<evidence type="ECO:0000256" key="4">
    <source>
        <dbReference type="ARBA" id="ARBA00022840"/>
    </source>
</evidence>
<accession>A0AA37F9A7</accession>
<dbReference type="InterPro" id="IPR017871">
    <property type="entry name" value="ABC_transporter-like_CS"/>
</dbReference>
<dbReference type="NCBIfam" id="TIGR01727">
    <property type="entry name" value="oligo_HPY"/>
    <property type="match status" value="1"/>
</dbReference>
<evidence type="ECO:0000313" key="6">
    <source>
        <dbReference type="EMBL" id="GGM67739.1"/>
    </source>
</evidence>
<dbReference type="InterPro" id="IPR050319">
    <property type="entry name" value="ABC_transp_ATP-bind"/>
</dbReference>
<sequence>MDEIIKFVGLKKYYMAYQRQLLDVIFRRKPVYVRALDDVNLSIVRGSVTSVVGESGSGKTTMGKIITTMEKPTGGTYYFEGKEVRGSYVEEVRKRVSMVFQNPATSVNPRMKIKAIVSEPLGRFDENRVAEVLESVGLRYSDVKDKQPRELSGGQIQRVAIARALVKNPELLVLDEPTSALDESVQAQMLNLFVELQKQYSVTYVFITHNIAVAKYISDTMVVTYAGKVFEYGSTEKILNSPKHPYTQLLISSVPSFESKKLRSPTGDVPSLIDPPPGCRFKNRCPFAMETCSKEPPIAEINGVKVACWLYVGNAVENPN</sequence>
<reference evidence="6" key="2">
    <citation type="submission" date="2022-09" db="EMBL/GenBank/DDBJ databases">
        <authorList>
            <person name="Sun Q."/>
            <person name="Ohkuma M."/>
        </authorList>
    </citation>
    <scope>NUCLEOTIDE SEQUENCE</scope>
    <source>
        <strain evidence="6">JCM 13583</strain>
    </source>
</reference>
<dbReference type="SUPFAM" id="SSF52540">
    <property type="entry name" value="P-loop containing nucleoside triphosphate hydrolases"/>
    <property type="match status" value="1"/>
</dbReference>
<proteinExistence type="inferred from homology"/>
<dbReference type="EMBL" id="BMNY01000001">
    <property type="protein sequence ID" value="GGM67739.1"/>
    <property type="molecule type" value="Genomic_DNA"/>
</dbReference>
<dbReference type="SMART" id="SM00382">
    <property type="entry name" value="AAA"/>
    <property type="match status" value="1"/>
</dbReference>
<dbReference type="PROSITE" id="PS50893">
    <property type="entry name" value="ABC_TRANSPORTER_2"/>
    <property type="match status" value="1"/>
</dbReference>
<feature type="domain" description="ABC transporter" evidence="5">
    <location>
        <begin position="19"/>
        <end position="251"/>
    </location>
</feature>
<dbReference type="GO" id="GO:0005524">
    <property type="term" value="F:ATP binding"/>
    <property type="evidence" value="ECO:0007669"/>
    <property type="project" value="UniProtKB-KW"/>
</dbReference>
<dbReference type="InterPro" id="IPR003593">
    <property type="entry name" value="AAA+_ATPase"/>
</dbReference>
<keyword evidence="3" id="KW-0547">Nucleotide-binding</keyword>
<comment type="similarity">
    <text evidence="1">Belongs to the ABC transporter superfamily.</text>
</comment>
<dbReference type="PANTHER" id="PTHR43776">
    <property type="entry name" value="TRANSPORT ATP-BINDING PROTEIN"/>
    <property type="match status" value="1"/>
</dbReference>
<dbReference type="GO" id="GO:0055085">
    <property type="term" value="P:transmembrane transport"/>
    <property type="evidence" value="ECO:0007669"/>
    <property type="project" value="UniProtKB-ARBA"/>
</dbReference>
<dbReference type="CDD" id="cd03257">
    <property type="entry name" value="ABC_NikE_OppD_transporters"/>
    <property type="match status" value="1"/>
</dbReference>
<dbReference type="Pfam" id="PF08352">
    <property type="entry name" value="oligo_HPY"/>
    <property type="match status" value="1"/>
</dbReference>
<evidence type="ECO:0000259" key="5">
    <source>
        <dbReference type="PROSITE" id="PS50893"/>
    </source>
</evidence>
<dbReference type="Proteomes" id="UP000632195">
    <property type="component" value="Unassembled WGS sequence"/>
</dbReference>
<comment type="caution">
    <text evidence="6">The sequence shown here is derived from an EMBL/GenBank/DDBJ whole genome shotgun (WGS) entry which is preliminary data.</text>
</comment>
<dbReference type="InterPro" id="IPR003439">
    <property type="entry name" value="ABC_transporter-like_ATP-bd"/>
</dbReference>
<dbReference type="Pfam" id="PF00005">
    <property type="entry name" value="ABC_tran"/>
    <property type="match status" value="1"/>
</dbReference>
<protein>
    <submittedName>
        <fullName evidence="6">Dipeptide/oligopeptide/nickel ABC transporter ATP-binding protein</fullName>
    </submittedName>
</protein>
<evidence type="ECO:0000256" key="3">
    <source>
        <dbReference type="ARBA" id="ARBA00022741"/>
    </source>
</evidence>
<keyword evidence="4 6" id="KW-0067">ATP-binding</keyword>
<dbReference type="GO" id="GO:0015833">
    <property type="term" value="P:peptide transport"/>
    <property type="evidence" value="ECO:0007669"/>
    <property type="project" value="InterPro"/>
</dbReference>
<gene>
    <name evidence="6" type="ORF">GCM10007108_02220</name>
</gene>
<keyword evidence="7" id="KW-1185">Reference proteome</keyword>
<dbReference type="PANTHER" id="PTHR43776:SF7">
    <property type="entry name" value="D,D-DIPEPTIDE TRANSPORT ATP-BINDING PROTEIN DDPF-RELATED"/>
    <property type="match status" value="1"/>
</dbReference>
<dbReference type="AlphaFoldDB" id="A0AA37F9A7"/>
<dbReference type="InterPro" id="IPR013563">
    <property type="entry name" value="Oligopep_ABC_C"/>
</dbReference>
<reference evidence="6" key="1">
    <citation type="journal article" date="2014" name="Int. J. Syst. Evol. Microbiol.">
        <title>Complete genome sequence of Corynebacterium casei LMG S-19264T (=DSM 44701T), isolated from a smear-ripened cheese.</title>
        <authorList>
            <consortium name="US DOE Joint Genome Institute (JGI-PGF)"/>
            <person name="Walter F."/>
            <person name="Albersmeier A."/>
            <person name="Kalinowski J."/>
            <person name="Ruckert C."/>
        </authorList>
    </citation>
    <scope>NUCLEOTIDE SEQUENCE</scope>
    <source>
        <strain evidence="6">JCM 13583</strain>
    </source>
</reference>
<keyword evidence="2" id="KW-0813">Transport</keyword>
<evidence type="ECO:0000256" key="2">
    <source>
        <dbReference type="ARBA" id="ARBA00022448"/>
    </source>
</evidence>
<organism evidence="6 7">
    <name type="scientific">Thermogymnomonas acidicola</name>
    <dbReference type="NCBI Taxonomy" id="399579"/>
    <lineage>
        <taxon>Archaea</taxon>
        <taxon>Methanobacteriati</taxon>
        <taxon>Thermoplasmatota</taxon>
        <taxon>Thermoplasmata</taxon>
        <taxon>Thermoplasmatales</taxon>
        <taxon>Thermogymnomonas</taxon>
    </lineage>
</organism>
<dbReference type="Gene3D" id="3.40.50.300">
    <property type="entry name" value="P-loop containing nucleotide triphosphate hydrolases"/>
    <property type="match status" value="1"/>
</dbReference>
<dbReference type="InterPro" id="IPR027417">
    <property type="entry name" value="P-loop_NTPase"/>
</dbReference>
<dbReference type="GO" id="GO:0016887">
    <property type="term" value="F:ATP hydrolysis activity"/>
    <property type="evidence" value="ECO:0007669"/>
    <property type="project" value="InterPro"/>
</dbReference>
<name>A0AA37F9A7_9ARCH</name>
<dbReference type="PROSITE" id="PS00211">
    <property type="entry name" value="ABC_TRANSPORTER_1"/>
    <property type="match status" value="1"/>
</dbReference>